<dbReference type="AlphaFoldDB" id="A0A8J3ID16"/>
<evidence type="ECO:0000313" key="3">
    <source>
        <dbReference type="Proteomes" id="UP000612362"/>
    </source>
</evidence>
<gene>
    <name evidence="2" type="ORF">KSX_91180</name>
</gene>
<protein>
    <submittedName>
        <fullName evidence="2">Uncharacterized protein</fullName>
    </submittedName>
</protein>
<reference evidence="2" key="1">
    <citation type="submission" date="2020-10" db="EMBL/GenBank/DDBJ databases">
        <title>Taxonomic study of unclassified bacteria belonging to the class Ktedonobacteria.</title>
        <authorList>
            <person name="Yabe S."/>
            <person name="Wang C.M."/>
            <person name="Zheng Y."/>
            <person name="Sakai Y."/>
            <person name="Cavaletti L."/>
            <person name="Monciardini P."/>
            <person name="Donadio S."/>
        </authorList>
    </citation>
    <scope>NUCLEOTIDE SEQUENCE</scope>
    <source>
        <strain evidence="2">SOSP1-1</strain>
    </source>
</reference>
<dbReference type="Proteomes" id="UP000612362">
    <property type="component" value="Unassembled WGS sequence"/>
</dbReference>
<feature type="transmembrane region" description="Helical" evidence="1">
    <location>
        <begin position="49"/>
        <end position="68"/>
    </location>
</feature>
<name>A0A8J3ID16_9CHLR</name>
<evidence type="ECO:0000313" key="2">
    <source>
        <dbReference type="EMBL" id="GHO50955.1"/>
    </source>
</evidence>
<comment type="caution">
    <text evidence="2">The sequence shown here is derived from an EMBL/GenBank/DDBJ whole genome shotgun (WGS) entry which is preliminary data.</text>
</comment>
<organism evidence="2 3">
    <name type="scientific">Ktedonospora formicarum</name>
    <dbReference type="NCBI Taxonomy" id="2778364"/>
    <lineage>
        <taxon>Bacteria</taxon>
        <taxon>Bacillati</taxon>
        <taxon>Chloroflexota</taxon>
        <taxon>Ktedonobacteria</taxon>
        <taxon>Ktedonobacterales</taxon>
        <taxon>Ktedonobacteraceae</taxon>
        <taxon>Ktedonospora</taxon>
    </lineage>
</organism>
<keyword evidence="1" id="KW-0812">Transmembrane</keyword>
<feature type="transmembrane region" description="Helical" evidence="1">
    <location>
        <begin position="80"/>
        <end position="100"/>
    </location>
</feature>
<evidence type="ECO:0000256" key="1">
    <source>
        <dbReference type="SAM" id="Phobius"/>
    </source>
</evidence>
<dbReference type="RefSeq" id="WP_220199907.1">
    <property type="nucleotide sequence ID" value="NZ_BNJF01000010.1"/>
</dbReference>
<accession>A0A8J3ID16</accession>
<keyword evidence="3" id="KW-1185">Reference proteome</keyword>
<proteinExistence type="predicted"/>
<keyword evidence="1" id="KW-0472">Membrane</keyword>
<keyword evidence="1" id="KW-1133">Transmembrane helix</keyword>
<sequence>MEWILLFLAIFVLLYVLMVVSQAQRLKAQTRPFPSEWSASFIHSVKKTQTSLWIVWTMLGAHAVAFLLPSMIGDNPGMRWSASVFALFDLLGAIVLYGLWRWTKTLIRRAAIGARKARFPEQYDA</sequence>
<dbReference type="EMBL" id="BNJF01000010">
    <property type="protein sequence ID" value="GHO50955.1"/>
    <property type="molecule type" value="Genomic_DNA"/>
</dbReference>